<dbReference type="CDD" id="cd00609">
    <property type="entry name" value="AAT_like"/>
    <property type="match status" value="1"/>
</dbReference>
<dbReference type="Pfam" id="PF00155">
    <property type="entry name" value="Aminotran_1_2"/>
    <property type="match status" value="1"/>
</dbReference>
<dbReference type="Gene3D" id="3.40.640.10">
    <property type="entry name" value="Type I PLP-dependent aspartate aminotransferase-like (Major domain)"/>
    <property type="match status" value="2"/>
</dbReference>
<dbReference type="GO" id="GO:0004838">
    <property type="term" value="F:L-tyrosine-2-oxoglutarate transaminase activity"/>
    <property type="evidence" value="ECO:0000318"/>
    <property type="project" value="GO_Central"/>
</dbReference>
<dbReference type="STRING" id="4113.M1CJQ2"/>
<dbReference type="GO" id="GO:0006572">
    <property type="term" value="P:L-tyrosine catabolic process"/>
    <property type="evidence" value="ECO:0000318"/>
    <property type="project" value="GO_Central"/>
</dbReference>
<organism evidence="2 3">
    <name type="scientific">Solanum tuberosum</name>
    <name type="common">Potato</name>
    <dbReference type="NCBI Taxonomy" id="4113"/>
    <lineage>
        <taxon>Eukaryota</taxon>
        <taxon>Viridiplantae</taxon>
        <taxon>Streptophyta</taxon>
        <taxon>Embryophyta</taxon>
        <taxon>Tracheophyta</taxon>
        <taxon>Spermatophyta</taxon>
        <taxon>Magnoliopsida</taxon>
        <taxon>eudicotyledons</taxon>
        <taxon>Gunneridae</taxon>
        <taxon>Pentapetalae</taxon>
        <taxon>asterids</taxon>
        <taxon>lamiids</taxon>
        <taxon>Solanales</taxon>
        <taxon>Solanaceae</taxon>
        <taxon>Solanoideae</taxon>
        <taxon>Solaneae</taxon>
        <taxon>Solanum</taxon>
    </lineage>
</organism>
<proteinExistence type="predicted"/>
<evidence type="ECO:0000313" key="2">
    <source>
        <dbReference type="EnsemblPlants" id="PGSC0003DMT400068951"/>
    </source>
</evidence>
<dbReference type="InterPro" id="IPR015421">
    <property type="entry name" value="PyrdxlP-dep_Trfase_major"/>
</dbReference>
<dbReference type="EnsemblPlants" id="PGSC0003DMT400068951">
    <property type="protein sequence ID" value="PGSC0003DMT400068951"/>
    <property type="gene ID" value="PGSC0003DMG400026819"/>
</dbReference>
<name>M1CJQ2_SOLTU</name>
<dbReference type="Proteomes" id="UP000011115">
    <property type="component" value="Unassembled WGS sequence"/>
</dbReference>
<keyword evidence="3" id="KW-1185">Reference proteome</keyword>
<reference evidence="2" key="2">
    <citation type="submission" date="2015-06" db="UniProtKB">
        <authorList>
            <consortium name="EnsemblPlants"/>
        </authorList>
    </citation>
    <scope>IDENTIFICATION</scope>
    <source>
        <strain evidence="2">DM1-3 516 R44</strain>
    </source>
</reference>
<dbReference type="PANTHER" id="PTHR45744:SF11">
    <property type="entry name" value="TYROSINE AMINOTRANSFERASE"/>
    <property type="match status" value="1"/>
</dbReference>
<evidence type="ECO:0000313" key="3">
    <source>
        <dbReference type="Proteomes" id="UP000011115"/>
    </source>
</evidence>
<dbReference type="InterPro" id="IPR015424">
    <property type="entry name" value="PyrdxlP-dep_Trfase"/>
</dbReference>
<reference evidence="3" key="1">
    <citation type="journal article" date="2011" name="Nature">
        <title>Genome sequence and analysis of the tuber crop potato.</title>
        <authorList>
            <consortium name="The Potato Genome Sequencing Consortium"/>
        </authorList>
    </citation>
    <scope>NUCLEOTIDE SEQUENCE [LARGE SCALE GENOMIC DNA]</scope>
    <source>
        <strain evidence="3">cv. DM1-3 516 R44</strain>
    </source>
</reference>
<dbReference type="PaxDb" id="4113-PGSC0003DMT400068951"/>
<protein>
    <submittedName>
        <fullName evidence="2">Aminotransferase family protein</fullName>
    </submittedName>
</protein>
<dbReference type="AlphaFoldDB" id="M1CJQ2"/>
<evidence type="ECO:0000259" key="1">
    <source>
        <dbReference type="Pfam" id="PF00155"/>
    </source>
</evidence>
<dbReference type="GO" id="GO:0030170">
    <property type="term" value="F:pyridoxal phosphate binding"/>
    <property type="evidence" value="ECO:0007669"/>
    <property type="project" value="InterPro"/>
</dbReference>
<dbReference type="InParanoid" id="M1CJQ2"/>
<dbReference type="InterPro" id="IPR015422">
    <property type="entry name" value="PyrdxlP-dep_Trfase_small"/>
</dbReference>
<dbReference type="OMA" id="EINCLTC"/>
<dbReference type="Gene3D" id="3.90.1150.10">
    <property type="entry name" value="Aspartate Aminotransferase, domain 1"/>
    <property type="match status" value="1"/>
</dbReference>
<dbReference type="InterPro" id="IPR004839">
    <property type="entry name" value="Aminotransferase_I/II_large"/>
</dbReference>
<dbReference type="PANTHER" id="PTHR45744">
    <property type="entry name" value="TYROSINE AMINOTRANSFERASE"/>
    <property type="match status" value="1"/>
</dbReference>
<dbReference type="Gramene" id="PGSC0003DMT400068951">
    <property type="protein sequence ID" value="PGSC0003DMT400068951"/>
    <property type="gene ID" value="PGSC0003DMG400026819"/>
</dbReference>
<dbReference type="HOGENOM" id="CLU_017584_4_2_1"/>
<accession>M1CJQ2</accession>
<dbReference type="eggNOG" id="KOG0259">
    <property type="taxonomic scope" value="Eukaryota"/>
</dbReference>
<dbReference type="SUPFAM" id="SSF53383">
    <property type="entry name" value="PLP-dependent transferases"/>
    <property type="match status" value="1"/>
</dbReference>
<feature type="domain" description="Aminotransferase class I/classII large" evidence="1">
    <location>
        <begin position="123"/>
        <end position="239"/>
    </location>
</feature>
<sequence>MENNTTTTTKWNFKENEKLVTALGLTVRSVLNNLTSCIDPADTRFVISLGHGDPSAFPCFRTTPIAEDAIADAVRSAKFNGYSSNVGILPARRAVAENLSQDLPYKLSPDDIYLTSGCGQAIEIEMHHFNLLPEKEWEVDLNAVESLTDDNTVAMAIINPGNPCGNVYTEQHLKKVAEMARKLGILVISDEVYAHLAFGSKPFVPMGIFGSIAPVITLGSISKRWIVPGCRLGWLVTNDPSSILKEHGVLRGHVVIFG</sequence>